<dbReference type="SUPFAM" id="SSF81324">
    <property type="entry name" value="Voltage-gated potassium channels"/>
    <property type="match status" value="1"/>
</dbReference>
<dbReference type="InterPro" id="IPR013099">
    <property type="entry name" value="K_chnl_dom"/>
</dbReference>
<dbReference type="Gene3D" id="1.10.287.70">
    <property type="match status" value="1"/>
</dbReference>
<protein>
    <submittedName>
        <fullName evidence="3">Ion channel</fullName>
    </submittedName>
</protein>
<evidence type="ECO:0000259" key="2">
    <source>
        <dbReference type="Pfam" id="PF07885"/>
    </source>
</evidence>
<evidence type="ECO:0000313" key="4">
    <source>
        <dbReference type="Proteomes" id="UP000021816"/>
    </source>
</evidence>
<sequence>MVLKNLAIGLPTMLGCLVLQATVTFWSVRYYLRQADRSPLRVGWIAGVCPLLIVMIIMMGGNFLQMAIWGTLFLSLGEFDDLYQAIYHSAVNFTSLGYGDVVMSERWKLLGPLEAATGVVMFGLTAAALMAVLQHLIKLHITAGDDQAL</sequence>
<feature type="transmembrane region" description="Helical" evidence="1">
    <location>
        <begin position="44"/>
        <end position="69"/>
    </location>
</feature>
<comment type="caution">
    <text evidence="3">The sequence shown here is derived from an EMBL/GenBank/DDBJ whole genome shotgun (WGS) entry which is preliminary data.</text>
</comment>
<evidence type="ECO:0000313" key="3">
    <source>
        <dbReference type="EMBL" id="EXI76225.1"/>
    </source>
</evidence>
<organism evidence="3 4">
    <name type="scientific">Candidatus Accumulibacter appositus</name>
    <dbReference type="NCBI Taxonomy" id="1454003"/>
    <lineage>
        <taxon>Bacteria</taxon>
        <taxon>Pseudomonadati</taxon>
        <taxon>Pseudomonadota</taxon>
        <taxon>Betaproteobacteria</taxon>
        <taxon>Candidatus Accumulibacter</taxon>
    </lineage>
</organism>
<dbReference type="EMBL" id="JEMX01000156">
    <property type="protein sequence ID" value="EXI76225.1"/>
    <property type="molecule type" value="Genomic_DNA"/>
</dbReference>
<proteinExistence type="predicted"/>
<reference evidence="3 4" key="1">
    <citation type="submission" date="2014-02" db="EMBL/GenBank/DDBJ databases">
        <title>Expanding our view of genomic diversity in Candidatus Accumulibacter clades.</title>
        <authorList>
            <person name="Skennerton C.T."/>
            <person name="Barr J.J."/>
            <person name="Slater F.R."/>
            <person name="Bond P.L."/>
            <person name="Tyson G.W."/>
        </authorList>
    </citation>
    <scope>NUCLEOTIDE SEQUENCE [LARGE SCALE GENOMIC DNA]</scope>
    <source>
        <strain evidence="4">BA-92</strain>
    </source>
</reference>
<accession>A0A011PH50</accession>
<keyword evidence="1" id="KW-0472">Membrane</keyword>
<evidence type="ECO:0000256" key="1">
    <source>
        <dbReference type="SAM" id="Phobius"/>
    </source>
</evidence>
<gene>
    <name evidence="3" type="ORF">AW10_04169</name>
</gene>
<dbReference type="PROSITE" id="PS51257">
    <property type="entry name" value="PROKAR_LIPOPROTEIN"/>
    <property type="match status" value="1"/>
</dbReference>
<dbReference type="AlphaFoldDB" id="A0A011PH50"/>
<keyword evidence="1" id="KW-1133">Transmembrane helix</keyword>
<keyword evidence="1" id="KW-0812">Transmembrane</keyword>
<dbReference type="Proteomes" id="UP000021816">
    <property type="component" value="Unassembled WGS sequence"/>
</dbReference>
<feature type="transmembrane region" description="Helical" evidence="1">
    <location>
        <begin position="115"/>
        <end position="133"/>
    </location>
</feature>
<feature type="domain" description="Potassium channel" evidence="2">
    <location>
        <begin position="67"/>
        <end position="134"/>
    </location>
</feature>
<name>A0A011PH50_9PROT</name>
<dbReference type="Pfam" id="PF07885">
    <property type="entry name" value="Ion_trans_2"/>
    <property type="match status" value="1"/>
</dbReference>
<dbReference type="PATRIC" id="fig|1454003.3.peg.4229"/>
<dbReference type="STRING" id="1454003.AW10_04169"/>
<feature type="transmembrane region" description="Helical" evidence="1">
    <location>
        <begin position="6"/>
        <end position="32"/>
    </location>
</feature>